<gene>
    <name evidence="1" type="ORF">ABC765_05660</name>
</gene>
<evidence type="ECO:0008006" key="2">
    <source>
        <dbReference type="Google" id="ProtNLM"/>
    </source>
</evidence>
<organism evidence="1">
    <name type="scientific">Limosilactobacillus allomucosae</name>
    <dbReference type="NCBI Taxonomy" id="3142938"/>
    <lineage>
        <taxon>Bacteria</taxon>
        <taxon>Bacillati</taxon>
        <taxon>Bacillota</taxon>
        <taxon>Bacilli</taxon>
        <taxon>Lactobacillales</taxon>
        <taxon>Lactobacillaceae</taxon>
        <taxon>Limosilactobacillus</taxon>
    </lineage>
</organism>
<dbReference type="InterPro" id="IPR014710">
    <property type="entry name" value="RmlC-like_jellyroll"/>
</dbReference>
<evidence type="ECO:0000313" key="1">
    <source>
        <dbReference type="EMBL" id="XBG94568.1"/>
    </source>
</evidence>
<dbReference type="Gene3D" id="2.60.120.10">
    <property type="entry name" value="Jelly Rolls"/>
    <property type="match status" value="1"/>
</dbReference>
<proteinExistence type="predicted"/>
<dbReference type="SUPFAM" id="SSF51182">
    <property type="entry name" value="RmlC-like cupins"/>
    <property type="match status" value="2"/>
</dbReference>
<dbReference type="KEGG" id="lalo:ABC765_05660"/>
<sequence length="251" mass="28275">MKAESRQAMLQTITSGKKELKRNRDLFNSEIYAAEYVKQANIDMSIYEAVLPASALLKWDDELHNLIIVVLAGQLWVNEQQAAGVNDVIVAPAGQNTSLRIDGEQSVHALLMIRRAAGRLKEVLIRNQNQCPWIPDVEDGHVHLYLKNVLTPEEIGGCLMCLDYPAGHVTEWHDHDFTHAAYIVDGVFLNETQFDKQACYYGPGSFICGPKAQIMRHGATPEQNCHCWFFTDQRFGLHYLDAKAVSHIKAD</sequence>
<dbReference type="RefSeq" id="WP_347979880.1">
    <property type="nucleotide sequence ID" value="NZ_CP154878.1"/>
</dbReference>
<accession>A0AAU7C0B2</accession>
<protein>
    <recommendedName>
        <fullName evidence="2">ChrR-like cupin domain-containing protein</fullName>
    </recommendedName>
</protein>
<reference evidence="1" key="1">
    <citation type="submission" date="2024-04" db="EMBL/GenBank/DDBJ databases">
        <title>Limosilactobacillus allomucosae sp. nov., a novel species isolated from wild boar faecal samples as a potential probiotics for domestic pigs.</title>
        <authorList>
            <person name="Chen B."/>
        </authorList>
    </citation>
    <scope>NUCLEOTIDE SEQUENCE</scope>
    <source>
        <strain evidence="1">WILCCON 0051</strain>
    </source>
</reference>
<dbReference type="EMBL" id="CP154878">
    <property type="protein sequence ID" value="XBG94568.1"/>
    <property type="molecule type" value="Genomic_DNA"/>
</dbReference>
<name>A0AAU7C0B2_9LACO</name>
<dbReference type="InterPro" id="IPR011051">
    <property type="entry name" value="RmlC_Cupin_sf"/>
</dbReference>
<dbReference type="AlphaFoldDB" id="A0AAU7C0B2"/>